<reference evidence="2" key="1">
    <citation type="submission" date="2016-10" db="EMBL/GenBank/DDBJ databases">
        <authorList>
            <person name="Varghese N."/>
            <person name="Submissions S."/>
        </authorList>
    </citation>
    <scope>NUCLEOTIDE SEQUENCE [LARGE SCALE GENOMIC DNA]</scope>
    <source>
        <strain evidence="2">IBRC-M 10403</strain>
    </source>
</reference>
<dbReference type="SUPFAM" id="SSF140453">
    <property type="entry name" value="EsxAB dimer-like"/>
    <property type="match status" value="1"/>
</dbReference>
<dbReference type="OrthoDB" id="3688443at2"/>
<dbReference type="Proteomes" id="UP000199501">
    <property type="component" value="Unassembled WGS sequence"/>
</dbReference>
<proteinExistence type="predicted"/>
<dbReference type="InterPro" id="IPR036689">
    <property type="entry name" value="ESAT-6-like_sf"/>
</dbReference>
<organism evidence="1 2">
    <name type="scientific">Actinokineospora iranica</name>
    <dbReference type="NCBI Taxonomy" id="1271860"/>
    <lineage>
        <taxon>Bacteria</taxon>
        <taxon>Bacillati</taxon>
        <taxon>Actinomycetota</taxon>
        <taxon>Actinomycetes</taxon>
        <taxon>Pseudonocardiales</taxon>
        <taxon>Pseudonocardiaceae</taxon>
        <taxon>Actinokineospora</taxon>
    </lineage>
</organism>
<protein>
    <submittedName>
        <fullName evidence="1">Uncharacterized protein</fullName>
    </submittedName>
</protein>
<dbReference type="Gene3D" id="1.10.287.850">
    <property type="entry name" value="HP0062-like domain"/>
    <property type="match status" value="1"/>
</dbReference>
<evidence type="ECO:0000313" key="2">
    <source>
        <dbReference type="Proteomes" id="UP000199501"/>
    </source>
</evidence>
<gene>
    <name evidence="1" type="ORF">SAMN05216174_1059</name>
</gene>
<name>A0A1G6PZC0_9PSEU</name>
<keyword evidence="2" id="KW-1185">Reference proteome</keyword>
<dbReference type="EMBL" id="FMZZ01000005">
    <property type="protein sequence ID" value="SDC85552.1"/>
    <property type="molecule type" value="Genomic_DNA"/>
</dbReference>
<dbReference type="RefSeq" id="WP_091450090.1">
    <property type="nucleotide sequence ID" value="NZ_FMZZ01000005.1"/>
</dbReference>
<sequence>MAGSDGVIERLEQSFNGLDDKVREAINRYDAGVHNVRAWKYALAPVMFAICEGFDTIRDGLDKLVKLVRTAVEHHMPVVSLIVQSFNWLESVKDPVNGLSHKEKNIAQQWEGEASAAYQTRVTEQNNAINAYAVRAEGVSKWLMDIAKYNIEYMTELAKMATSFLGALATAAVEAATVIGIPFAVSDLAGAIGNFVTQSLDNLVGIAKRYADALSRVRDLKSIMTGPEFPDGKWPQAIAG</sequence>
<evidence type="ECO:0000313" key="1">
    <source>
        <dbReference type="EMBL" id="SDC85552.1"/>
    </source>
</evidence>
<accession>A0A1G6PZC0</accession>
<dbReference type="AlphaFoldDB" id="A0A1G6PZC0"/>
<dbReference type="STRING" id="1271860.SAMN05216174_1059"/>